<proteinExistence type="predicted"/>
<name>A0ABP4EBD1_9ACTN</name>
<sequence length="151" mass="15621">MTARAARRRPPAGRDTGAVPVEAALLLPVVLAFVLIVVAAGRVQSTGAVVDAAARAAARAASLARGEDGARQAAADAVQDVLGRRKVRCSQDPVTPVSYGTLQTPGGELATVTVRVRCSVPLRDLLGVDALQGDKTMTGEFTSVVDRYRGD</sequence>
<protein>
    <recommendedName>
        <fullName evidence="2">TadE-like domain-containing protein</fullName>
    </recommendedName>
</protein>
<evidence type="ECO:0000313" key="4">
    <source>
        <dbReference type="Proteomes" id="UP001499987"/>
    </source>
</evidence>
<keyword evidence="1" id="KW-0472">Membrane</keyword>
<feature type="domain" description="TadE-like" evidence="2">
    <location>
        <begin position="17"/>
        <end position="59"/>
    </location>
</feature>
<reference evidence="4" key="1">
    <citation type="journal article" date="2019" name="Int. J. Syst. Evol. Microbiol.">
        <title>The Global Catalogue of Microorganisms (GCM) 10K type strain sequencing project: providing services to taxonomists for standard genome sequencing and annotation.</title>
        <authorList>
            <consortium name="The Broad Institute Genomics Platform"/>
            <consortium name="The Broad Institute Genome Sequencing Center for Infectious Disease"/>
            <person name="Wu L."/>
            <person name="Ma J."/>
        </authorList>
    </citation>
    <scope>NUCLEOTIDE SEQUENCE [LARGE SCALE GENOMIC DNA]</scope>
    <source>
        <strain evidence="4">JCM 13002</strain>
    </source>
</reference>
<keyword evidence="1" id="KW-0812">Transmembrane</keyword>
<comment type="caution">
    <text evidence="3">The sequence shown here is derived from an EMBL/GenBank/DDBJ whole genome shotgun (WGS) entry which is preliminary data.</text>
</comment>
<dbReference type="RefSeq" id="WP_344625483.1">
    <property type="nucleotide sequence ID" value="NZ_BAAALD010000045.1"/>
</dbReference>
<feature type="transmembrane region" description="Helical" evidence="1">
    <location>
        <begin position="21"/>
        <end position="41"/>
    </location>
</feature>
<evidence type="ECO:0000313" key="3">
    <source>
        <dbReference type="EMBL" id="GAA1097297.1"/>
    </source>
</evidence>
<accession>A0ABP4EBD1</accession>
<dbReference type="InterPro" id="IPR012495">
    <property type="entry name" value="TadE-like_dom"/>
</dbReference>
<gene>
    <name evidence="3" type="ORF">GCM10009663_45370</name>
</gene>
<evidence type="ECO:0000259" key="2">
    <source>
        <dbReference type="Pfam" id="PF07811"/>
    </source>
</evidence>
<dbReference type="Pfam" id="PF07811">
    <property type="entry name" value="TadE"/>
    <property type="match status" value="1"/>
</dbReference>
<keyword evidence="4" id="KW-1185">Reference proteome</keyword>
<evidence type="ECO:0000256" key="1">
    <source>
        <dbReference type="SAM" id="Phobius"/>
    </source>
</evidence>
<dbReference type="EMBL" id="BAAALD010000045">
    <property type="protein sequence ID" value="GAA1097297.1"/>
    <property type="molecule type" value="Genomic_DNA"/>
</dbReference>
<organism evidence="3 4">
    <name type="scientific">Kitasatospora arboriphila</name>
    <dbReference type="NCBI Taxonomy" id="258052"/>
    <lineage>
        <taxon>Bacteria</taxon>
        <taxon>Bacillati</taxon>
        <taxon>Actinomycetota</taxon>
        <taxon>Actinomycetes</taxon>
        <taxon>Kitasatosporales</taxon>
        <taxon>Streptomycetaceae</taxon>
        <taxon>Kitasatospora</taxon>
    </lineage>
</organism>
<keyword evidence="1" id="KW-1133">Transmembrane helix</keyword>
<dbReference type="Proteomes" id="UP001499987">
    <property type="component" value="Unassembled WGS sequence"/>
</dbReference>